<keyword evidence="2" id="KW-1185">Reference proteome</keyword>
<proteinExistence type="predicted"/>
<dbReference type="RefSeq" id="WP_342021083.1">
    <property type="nucleotide sequence ID" value="NZ_JBBYAK010000002.1"/>
</dbReference>
<sequence length="64" mass="8104">MRDELYDEWYRDYLRQETERILDKVSKLADRLYDHHEVIPNWQEVEEEFDMIQVDLVQLLEKIY</sequence>
<dbReference type="EMBL" id="JBBYAK010000002">
    <property type="protein sequence ID" value="MEL3959448.1"/>
    <property type="molecule type" value="Genomic_DNA"/>
</dbReference>
<comment type="caution">
    <text evidence="1">The sequence shown here is derived from an EMBL/GenBank/DDBJ whole genome shotgun (WGS) entry which is preliminary data.</text>
</comment>
<reference evidence="1 2" key="1">
    <citation type="submission" date="2024-03" db="EMBL/GenBank/DDBJ databases">
        <title>Bacilli Hybrid Assemblies.</title>
        <authorList>
            <person name="Kovac J."/>
        </authorList>
    </citation>
    <scope>NUCLEOTIDE SEQUENCE [LARGE SCALE GENOMIC DNA]</scope>
    <source>
        <strain evidence="1 2">FSL M8-0022</strain>
    </source>
</reference>
<dbReference type="Proteomes" id="UP001459714">
    <property type="component" value="Unassembled WGS sequence"/>
</dbReference>
<organism evidence="1 2">
    <name type="scientific">Caldifermentibacillus hisashii</name>
    <dbReference type="NCBI Taxonomy" id="996558"/>
    <lineage>
        <taxon>Bacteria</taxon>
        <taxon>Bacillati</taxon>
        <taxon>Bacillota</taxon>
        <taxon>Bacilli</taxon>
        <taxon>Bacillales</taxon>
        <taxon>Bacillaceae</taxon>
        <taxon>Caldifermentibacillus</taxon>
    </lineage>
</organism>
<gene>
    <name evidence="1" type="ORF">NST17_20055</name>
</gene>
<accession>A0ABU9K3Q3</accession>
<evidence type="ECO:0000313" key="2">
    <source>
        <dbReference type="Proteomes" id="UP001459714"/>
    </source>
</evidence>
<protein>
    <submittedName>
        <fullName evidence="1">Uncharacterized protein</fullName>
    </submittedName>
</protein>
<name>A0ABU9K3Q3_9BACI</name>
<evidence type="ECO:0000313" key="1">
    <source>
        <dbReference type="EMBL" id="MEL3959448.1"/>
    </source>
</evidence>